<sequence length="260" mass="31325">MKKKIVVFDVDETLGYFTQLGIFCDCLDEYFKDKEYGNKHFNDILELCPEFIRPKLLPTLEFLKTKKKEKKCHKVMIYTNNQGPKIWVENLKKYFDDKLNYHLFDQIIAAFKVKGERVELGRTSHDKSIDDFFRCTHLPSDVEICFIDDVFHPKMEDEKVYYINVKPYHYHLSLSTFLLRFVNSKLGKKIKNNANFINDMNRIYREFKFNEKIKDKNEQSIDGIVGKKMFQHIKQFFYENNNQTLKHKKKKNTNKSLRRK</sequence>
<protein>
    <submittedName>
        <fullName evidence="1">Uncharacterized protein</fullName>
    </submittedName>
</protein>
<organism evidence="1">
    <name type="scientific">viral metagenome</name>
    <dbReference type="NCBI Taxonomy" id="1070528"/>
    <lineage>
        <taxon>unclassified sequences</taxon>
        <taxon>metagenomes</taxon>
        <taxon>organismal metagenomes</taxon>
    </lineage>
</organism>
<dbReference type="InterPro" id="IPR036412">
    <property type="entry name" value="HAD-like_sf"/>
</dbReference>
<reference evidence="1" key="1">
    <citation type="journal article" date="2020" name="Nature">
        <title>Giant virus diversity and host interactions through global metagenomics.</title>
        <authorList>
            <person name="Schulz F."/>
            <person name="Roux S."/>
            <person name="Paez-Espino D."/>
            <person name="Jungbluth S."/>
            <person name="Walsh D.A."/>
            <person name="Denef V.J."/>
            <person name="McMahon K.D."/>
            <person name="Konstantinidis K.T."/>
            <person name="Eloe-Fadrosh E.A."/>
            <person name="Kyrpides N.C."/>
            <person name="Woyke T."/>
        </authorList>
    </citation>
    <scope>NUCLEOTIDE SEQUENCE</scope>
    <source>
        <strain evidence="1">GVMAG-M-3300023109-53</strain>
    </source>
</reference>
<dbReference type="EMBL" id="MN739505">
    <property type="protein sequence ID" value="QHT09000.1"/>
    <property type="molecule type" value="Genomic_DNA"/>
</dbReference>
<proteinExistence type="predicted"/>
<accession>A0A6C0CYG0</accession>
<name>A0A6C0CYG0_9ZZZZ</name>
<dbReference type="SUPFAM" id="SSF56784">
    <property type="entry name" value="HAD-like"/>
    <property type="match status" value="1"/>
</dbReference>
<dbReference type="AlphaFoldDB" id="A0A6C0CYG0"/>
<evidence type="ECO:0000313" key="1">
    <source>
        <dbReference type="EMBL" id="QHT09000.1"/>
    </source>
</evidence>